<evidence type="ECO:0000259" key="2">
    <source>
        <dbReference type="Pfam" id="PF00534"/>
    </source>
</evidence>
<dbReference type="PANTHER" id="PTHR46401:SF2">
    <property type="entry name" value="GLYCOSYLTRANSFERASE WBBK-RELATED"/>
    <property type="match status" value="1"/>
</dbReference>
<dbReference type="Proteomes" id="UP000196521">
    <property type="component" value="Unassembled WGS sequence"/>
</dbReference>
<feature type="domain" description="Glycosyltransferase subfamily 4-like N-terminal" evidence="3">
    <location>
        <begin position="89"/>
        <end position="202"/>
    </location>
</feature>
<dbReference type="SUPFAM" id="SSF53756">
    <property type="entry name" value="UDP-Glycosyltransferase/glycogen phosphorylase"/>
    <property type="match status" value="1"/>
</dbReference>
<evidence type="ECO:0000256" key="1">
    <source>
        <dbReference type="ARBA" id="ARBA00022679"/>
    </source>
</evidence>
<dbReference type="Pfam" id="PF13439">
    <property type="entry name" value="Glyco_transf_4"/>
    <property type="match status" value="1"/>
</dbReference>
<dbReference type="Pfam" id="PF00534">
    <property type="entry name" value="Glycos_transf_1"/>
    <property type="match status" value="1"/>
</dbReference>
<protein>
    <submittedName>
        <fullName evidence="4">Glycosyl transferases group 1 family protein</fullName>
    </submittedName>
</protein>
<gene>
    <name evidence="4" type="ORF">PLAN_160057</name>
</gene>
<organism evidence="4 5">
    <name type="scientific">Planktothrix rubescens CCAP 1459/22</name>
    <dbReference type="NCBI Taxonomy" id="329571"/>
    <lineage>
        <taxon>Bacteria</taxon>
        <taxon>Bacillati</taxon>
        <taxon>Cyanobacteriota</taxon>
        <taxon>Cyanophyceae</taxon>
        <taxon>Oscillatoriophycideae</taxon>
        <taxon>Oscillatoriales</taxon>
        <taxon>Microcoleaceae</taxon>
        <taxon>Planktothrix</taxon>
    </lineage>
</organism>
<dbReference type="Gene3D" id="3.40.50.2000">
    <property type="entry name" value="Glycogen Phosphorylase B"/>
    <property type="match status" value="2"/>
</dbReference>
<keyword evidence="5" id="KW-1185">Reference proteome</keyword>
<dbReference type="InterPro" id="IPR028098">
    <property type="entry name" value="Glyco_trans_4-like_N"/>
</dbReference>
<name>A0A6J7ZEX1_PLARU</name>
<feature type="domain" description="Glycosyl transferase family 1" evidence="2">
    <location>
        <begin position="209"/>
        <end position="362"/>
    </location>
</feature>
<dbReference type="InterPro" id="IPR001296">
    <property type="entry name" value="Glyco_trans_1"/>
</dbReference>
<reference evidence="4" key="1">
    <citation type="submission" date="2020-05" db="EMBL/GenBank/DDBJ databases">
        <authorList>
            <consortium name="Genoscope - CEA"/>
            <person name="William W."/>
        </authorList>
    </citation>
    <scope>NUCLEOTIDE SEQUENCE [LARGE SCALE GENOMIC DNA]</scope>
    <source>
        <strain evidence="4">PCC 7821</strain>
    </source>
</reference>
<proteinExistence type="predicted"/>
<evidence type="ECO:0000259" key="3">
    <source>
        <dbReference type="Pfam" id="PF13439"/>
    </source>
</evidence>
<dbReference type="EMBL" id="CZCZ02000011">
    <property type="protein sequence ID" value="CAC5342175.1"/>
    <property type="molecule type" value="Genomic_DNA"/>
</dbReference>
<evidence type="ECO:0000313" key="4">
    <source>
        <dbReference type="EMBL" id="CAC5342175.1"/>
    </source>
</evidence>
<dbReference type="FunFam" id="3.40.50.2000:FF:000119">
    <property type="entry name" value="Glycosyl transferase group 1"/>
    <property type="match status" value="1"/>
</dbReference>
<evidence type="ECO:0000313" key="5">
    <source>
        <dbReference type="Proteomes" id="UP000196521"/>
    </source>
</evidence>
<sequence length="388" mass="43700">MKYFPPVPSPLALVHGGFGGAVPCSLLYRFFMSKSLLINLSFLIPEPTGISIYASHILPALKPLQPTLLTAQENPDYSCYSVPNNMTPDQGTKGHLRRLLWTQFKLPKIYQQLKGNLIFSPVPEAPLYSGCRSIVMAHDLIPLRFPRRGSRLTAYFKYYIPLVLSQAEHIICNSIATAEDLIAFFNIPEHKITPIPLAYNPQQFQFLDLPTDNYFLYIGRHDAHKNVSRLINAFAGLKKPSDYELWLAGPTDETYTPELKRQVQKLELTQQVKFLNYVPTDELTTIINQAIAVVFPSLWEGFGFPVLEAMACGTPVITSNLSSLPEVGGNAALYVNPYQVEEITEAMETLANNMEMRSHLRQLGLAQVKQFSWEKTGKETAKIIQNHL</sequence>
<dbReference type="AlphaFoldDB" id="A0A6J7ZEX1"/>
<dbReference type="GO" id="GO:0009103">
    <property type="term" value="P:lipopolysaccharide biosynthetic process"/>
    <property type="evidence" value="ECO:0007669"/>
    <property type="project" value="TreeGrafter"/>
</dbReference>
<accession>A0A6J7ZEX1</accession>
<comment type="caution">
    <text evidence="4">The sequence shown here is derived from an EMBL/GenBank/DDBJ whole genome shotgun (WGS) entry which is preliminary data.</text>
</comment>
<dbReference type="PANTHER" id="PTHR46401">
    <property type="entry name" value="GLYCOSYLTRANSFERASE WBBK-RELATED"/>
    <property type="match status" value="1"/>
</dbReference>
<dbReference type="CDD" id="cd03809">
    <property type="entry name" value="GT4_MtfB-like"/>
    <property type="match status" value="1"/>
</dbReference>
<dbReference type="GO" id="GO:0016757">
    <property type="term" value="F:glycosyltransferase activity"/>
    <property type="evidence" value="ECO:0007669"/>
    <property type="project" value="InterPro"/>
</dbReference>
<keyword evidence="1 4" id="KW-0808">Transferase</keyword>